<evidence type="ECO:0000256" key="1">
    <source>
        <dbReference type="SAM" id="MobiDB-lite"/>
    </source>
</evidence>
<evidence type="ECO:0000313" key="3">
    <source>
        <dbReference type="EMBL" id="QDV44838.1"/>
    </source>
</evidence>
<dbReference type="Proteomes" id="UP000319004">
    <property type="component" value="Chromosome"/>
</dbReference>
<dbReference type="EMBL" id="CP037423">
    <property type="protein sequence ID" value="QDV44838.1"/>
    <property type="molecule type" value="Genomic_DNA"/>
</dbReference>
<sequence>MESTNPFAPPRRNAAGPEQRARGRALARQLAATGAAKGAVVIKLRSLGFGDVDADELADAAIRNQTRKRRIKGMGVILTGAVIVGGAVALSPFVAAKLVIIVGVFGTFFCMLGIAQLFG</sequence>
<dbReference type="AlphaFoldDB" id="A0A518HVG1"/>
<feature type="transmembrane region" description="Helical" evidence="2">
    <location>
        <begin position="99"/>
        <end position="118"/>
    </location>
</feature>
<feature type="transmembrane region" description="Helical" evidence="2">
    <location>
        <begin position="73"/>
        <end position="93"/>
    </location>
</feature>
<dbReference type="OrthoDB" id="9850511at2"/>
<proteinExistence type="predicted"/>
<reference evidence="3 4" key="1">
    <citation type="submission" date="2019-03" db="EMBL/GenBank/DDBJ databases">
        <title>Deep-cultivation of Planctomycetes and their phenomic and genomic characterization uncovers novel biology.</title>
        <authorList>
            <person name="Wiegand S."/>
            <person name="Jogler M."/>
            <person name="Boedeker C."/>
            <person name="Pinto D."/>
            <person name="Vollmers J."/>
            <person name="Rivas-Marin E."/>
            <person name="Kohn T."/>
            <person name="Peeters S.H."/>
            <person name="Heuer A."/>
            <person name="Rast P."/>
            <person name="Oberbeckmann S."/>
            <person name="Bunk B."/>
            <person name="Jeske O."/>
            <person name="Meyerdierks A."/>
            <person name="Storesund J.E."/>
            <person name="Kallscheuer N."/>
            <person name="Luecker S."/>
            <person name="Lage O.M."/>
            <person name="Pohl T."/>
            <person name="Merkel B.J."/>
            <person name="Hornburger P."/>
            <person name="Mueller R.-W."/>
            <person name="Bruemmer F."/>
            <person name="Labrenz M."/>
            <person name="Spormann A.M."/>
            <person name="Op den Camp H."/>
            <person name="Overmann J."/>
            <person name="Amann R."/>
            <person name="Jetten M.S.M."/>
            <person name="Mascher T."/>
            <person name="Medema M.H."/>
            <person name="Devos D.P."/>
            <person name="Kaster A.-K."/>
            <person name="Ovreas L."/>
            <person name="Rohde M."/>
            <person name="Galperin M.Y."/>
            <person name="Jogler C."/>
        </authorList>
    </citation>
    <scope>NUCLEOTIDE SEQUENCE [LARGE SCALE GENOMIC DNA]</scope>
    <source>
        <strain evidence="3 4">Enr13</strain>
    </source>
</reference>
<keyword evidence="2" id="KW-0472">Membrane</keyword>
<dbReference type="KEGG" id="snep:Enr13x_47090"/>
<evidence type="ECO:0000256" key="2">
    <source>
        <dbReference type="SAM" id="Phobius"/>
    </source>
</evidence>
<gene>
    <name evidence="3" type="ORF">Enr13x_47090</name>
</gene>
<keyword evidence="2" id="KW-1133">Transmembrane helix</keyword>
<organism evidence="3 4">
    <name type="scientific">Stieleria neptunia</name>
    <dbReference type="NCBI Taxonomy" id="2527979"/>
    <lineage>
        <taxon>Bacteria</taxon>
        <taxon>Pseudomonadati</taxon>
        <taxon>Planctomycetota</taxon>
        <taxon>Planctomycetia</taxon>
        <taxon>Pirellulales</taxon>
        <taxon>Pirellulaceae</taxon>
        <taxon>Stieleria</taxon>
    </lineage>
</organism>
<accession>A0A518HVG1</accession>
<keyword evidence="4" id="KW-1185">Reference proteome</keyword>
<name>A0A518HVG1_9BACT</name>
<evidence type="ECO:0000313" key="4">
    <source>
        <dbReference type="Proteomes" id="UP000319004"/>
    </source>
</evidence>
<protein>
    <submittedName>
        <fullName evidence="3">Uncharacterized protein</fullName>
    </submittedName>
</protein>
<feature type="region of interest" description="Disordered" evidence="1">
    <location>
        <begin position="1"/>
        <end position="20"/>
    </location>
</feature>
<dbReference type="RefSeq" id="WP_145389110.1">
    <property type="nucleotide sequence ID" value="NZ_CP037423.1"/>
</dbReference>
<keyword evidence="2" id="KW-0812">Transmembrane</keyword>